<feature type="domain" description="OCA" evidence="8">
    <location>
        <begin position="46"/>
        <end position="68"/>
    </location>
</feature>
<keyword evidence="1" id="KW-0677">Repeat</keyword>
<feature type="compositionally biased region" description="Polar residues" evidence="7">
    <location>
        <begin position="166"/>
        <end position="181"/>
    </location>
</feature>
<organism evidence="9 10">
    <name type="scientific">Austrofundulus limnaeus</name>
    <name type="common">Annual killifish</name>
    <dbReference type="NCBI Taxonomy" id="52670"/>
    <lineage>
        <taxon>Eukaryota</taxon>
        <taxon>Metazoa</taxon>
        <taxon>Chordata</taxon>
        <taxon>Craniata</taxon>
        <taxon>Vertebrata</taxon>
        <taxon>Euteleostomi</taxon>
        <taxon>Actinopterygii</taxon>
        <taxon>Neopterygii</taxon>
        <taxon>Teleostei</taxon>
        <taxon>Neoteleostei</taxon>
        <taxon>Acanthomorphata</taxon>
        <taxon>Ovalentaria</taxon>
        <taxon>Atherinomorphae</taxon>
        <taxon>Cyprinodontiformes</taxon>
        <taxon>Rivulidae</taxon>
        <taxon>Austrofundulus</taxon>
    </lineage>
</organism>
<evidence type="ECO:0000313" key="10">
    <source>
        <dbReference type="RefSeq" id="XP_013875901.1"/>
    </source>
</evidence>
<dbReference type="PROSITE" id="PS52003">
    <property type="entry name" value="OCA"/>
    <property type="match status" value="1"/>
</dbReference>
<keyword evidence="3 6" id="KW-0040">ANK repeat</keyword>
<feature type="region of interest" description="Disordered" evidence="7">
    <location>
        <begin position="67"/>
        <end position="98"/>
    </location>
</feature>
<accession>A0A2I4C7D3</accession>
<dbReference type="InterPro" id="IPR047571">
    <property type="entry name" value="OCA"/>
</dbReference>
<evidence type="ECO:0000256" key="4">
    <source>
        <dbReference type="ARBA" id="ARBA00023159"/>
    </source>
</evidence>
<evidence type="ECO:0000256" key="3">
    <source>
        <dbReference type="ARBA" id="ARBA00023043"/>
    </source>
</evidence>
<keyword evidence="9" id="KW-1185">Reference proteome</keyword>
<dbReference type="InParanoid" id="A0A2I4C7D3"/>
<evidence type="ECO:0000256" key="5">
    <source>
        <dbReference type="ARBA" id="ARBA00023163"/>
    </source>
</evidence>
<keyword evidence="2" id="KW-0805">Transcription regulation</keyword>
<dbReference type="RefSeq" id="XP_013875901.1">
    <property type="nucleotide sequence ID" value="XM_014020447.1"/>
</dbReference>
<dbReference type="GO" id="GO:0003677">
    <property type="term" value="F:DNA binding"/>
    <property type="evidence" value="ECO:0007669"/>
    <property type="project" value="InterPro"/>
</dbReference>
<dbReference type="PROSITE" id="PS50297">
    <property type="entry name" value="ANK_REP_REGION"/>
    <property type="match status" value="1"/>
</dbReference>
<evidence type="ECO:0000256" key="2">
    <source>
        <dbReference type="ARBA" id="ARBA00023015"/>
    </source>
</evidence>
<evidence type="ECO:0000256" key="6">
    <source>
        <dbReference type="PROSITE-ProRule" id="PRU00023"/>
    </source>
</evidence>
<dbReference type="Proteomes" id="UP000192220">
    <property type="component" value="Unplaced"/>
</dbReference>
<keyword evidence="4" id="KW-0010">Activator</keyword>
<dbReference type="KEGG" id="alim:106526015"/>
<dbReference type="GO" id="GO:0070974">
    <property type="term" value="F:POU domain binding"/>
    <property type="evidence" value="ECO:0007669"/>
    <property type="project" value="InterPro"/>
</dbReference>
<dbReference type="SUPFAM" id="SSF48403">
    <property type="entry name" value="Ankyrin repeat"/>
    <property type="match status" value="1"/>
</dbReference>
<evidence type="ECO:0000256" key="7">
    <source>
        <dbReference type="SAM" id="MobiDB-lite"/>
    </source>
</evidence>
<feature type="compositionally biased region" description="Low complexity" evidence="7">
    <location>
        <begin position="131"/>
        <end position="142"/>
    </location>
</feature>
<dbReference type="Gene3D" id="1.25.40.20">
    <property type="entry name" value="Ankyrin repeat-containing domain"/>
    <property type="match status" value="1"/>
</dbReference>
<name>A0A2I4C7D3_AUSLI</name>
<reference evidence="10" key="1">
    <citation type="submission" date="2025-08" db="UniProtKB">
        <authorList>
            <consortium name="RefSeq"/>
        </authorList>
    </citation>
    <scope>IDENTIFICATION</scope>
</reference>
<feature type="compositionally biased region" description="Polar residues" evidence="7">
    <location>
        <begin position="67"/>
        <end position="77"/>
    </location>
</feature>
<dbReference type="AlphaFoldDB" id="A0A2I4C7D3"/>
<feature type="region of interest" description="Disordered" evidence="7">
    <location>
        <begin position="126"/>
        <end position="184"/>
    </location>
</feature>
<dbReference type="SMART" id="SM00248">
    <property type="entry name" value="ANK"/>
    <property type="match status" value="3"/>
</dbReference>
<dbReference type="PANTHER" id="PTHR24124">
    <property type="entry name" value="ANKYRIN REPEAT FAMILY A"/>
    <property type="match status" value="1"/>
</dbReference>
<keyword evidence="5" id="KW-0804">Transcription</keyword>
<evidence type="ECO:0000313" key="9">
    <source>
        <dbReference type="Proteomes" id="UP000192220"/>
    </source>
</evidence>
<dbReference type="OrthoDB" id="10252328at2759"/>
<sequence>MRGQRRKKSSGAGLCSSKADLFVPGDTSSTKTGRNKGSTCSLYEGDKVYLGVRVRMPVKDMLKNIRLSQGHDSTQVQKGPKTASAGNLKRARTRPKSQAIRVQHQVKGLEELAIIIEVLEEDLKTSSTCQSPTHSPPSSNSPGASELSPADSSCDDDYDEIIPSPDSYTAYSPSSEYQSLGSPPDCMFSGLQPTSMGSLQRPADREEWFQQQVHWDQNSSAFFWMQLQREESQLRATSDADLLGADEHGRIALHKVVCLGKRPLSYAIAKRMAALNSLDLKDSDGMTALLYAAKHNQHLLVADLISLGANVNERNNQGKSCLHLSAENGYIRVLEVLRQAMVDGVNIDVDAVDVFGMSALQCAAVALKTNMSEVKGSLSPDHSRLQTLRQEYMRETLECLLQISSYQHSTACPAAAGELTNEVQSWLSSQHVCLAGHFATPTVMF</sequence>
<dbReference type="STRING" id="52670.A0A2I4C7D3"/>
<dbReference type="PROSITE" id="PS50088">
    <property type="entry name" value="ANK_REPEAT"/>
    <property type="match status" value="1"/>
</dbReference>
<protein>
    <submittedName>
        <fullName evidence="10">NF-kappa-B inhibitor zeta isoform X1</fullName>
    </submittedName>
</protein>
<evidence type="ECO:0000256" key="1">
    <source>
        <dbReference type="ARBA" id="ARBA00022737"/>
    </source>
</evidence>
<dbReference type="GO" id="GO:0005634">
    <property type="term" value="C:nucleus"/>
    <property type="evidence" value="ECO:0007669"/>
    <property type="project" value="TreeGrafter"/>
</dbReference>
<feature type="repeat" description="ANK" evidence="6">
    <location>
        <begin position="284"/>
        <end position="316"/>
    </location>
</feature>
<proteinExistence type="predicted"/>
<dbReference type="InterPro" id="IPR036770">
    <property type="entry name" value="Ankyrin_rpt-contain_sf"/>
</dbReference>
<gene>
    <name evidence="10" type="primary">zgc:113279</name>
</gene>
<dbReference type="GO" id="GO:0010468">
    <property type="term" value="P:regulation of gene expression"/>
    <property type="evidence" value="ECO:0007669"/>
    <property type="project" value="TreeGrafter"/>
</dbReference>
<dbReference type="Pfam" id="PF12796">
    <property type="entry name" value="Ank_2"/>
    <property type="match status" value="1"/>
</dbReference>
<dbReference type="InterPro" id="IPR002110">
    <property type="entry name" value="Ankyrin_rpt"/>
</dbReference>
<dbReference type="PANTHER" id="PTHR24124:SF8">
    <property type="entry name" value="OCA DOMAIN-CONTAINING PROTEIN"/>
    <property type="match status" value="1"/>
</dbReference>
<evidence type="ECO:0000259" key="8">
    <source>
        <dbReference type="PROSITE" id="PS52003"/>
    </source>
</evidence>